<proteinExistence type="predicted"/>
<dbReference type="EMBL" id="GEZM01095546">
    <property type="protein sequence ID" value="JAV55398.1"/>
    <property type="molecule type" value="Transcribed_RNA"/>
</dbReference>
<organism evidence="1">
    <name type="scientific">Photinus pyralis</name>
    <name type="common">Common eastern firefly</name>
    <name type="synonym">Lampyris pyralis</name>
    <dbReference type="NCBI Taxonomy" id="7054"/>
    <lineage>
        <taxon>Eukaryota</taxon>
        <taxon>Metazoa</taxon>
        <taxon>Ecdysozoa</taxon>
        <taxon>Arthropoda</taxon>
        <taxon>Hexapoda</taxon>
        <taxon>Insecta</taxon>
        <taxon>Pterygota</taxon>
        <taxon>Neoptera</taxon>
        <taxon>Endopterygota</taxon>
        <taxon>Coleoptera</taxon>
        <taxon>Polyphaga</taxon>
        <taxon>Elateriformia</taxon>
        <taxon>Elateroidea</taxon>
        <taxon>Lampyridae</taxon>
        <taxon>Lampyrinae</taxon>
        <taxon>Photinus</taxon>
    </lineage>
</organism>
<sequence>MMKTLRYAAEGTAHLALLTSFVTMDRSLYLKSRDITSTSLSNIEMIPGRFHTLTSILGCIGLKEHLAYSFAPNSVENMLNGKAYNSAVRGHLTRTAHKKVPVSPQTTNEQF</sequence>
<reference evidence="1" key="1">
    <citation type="journal article" date="2016" name="Sci. Rep.">
        <title>Molecular characterization of firefly nuptial gifts: a multi-omics approach sheds light on postcopulatory sexual selection.</title>
        <authorList>
            <person name="Al-Wathiqui N."/>
            <person name="Fallon T.R."/>
            <person name="South A."/>
            <person name="Weng J.K."/>
            <person name="Lewis S.M."/>
        </authorList>
    </citation>
    <scope>NUCLEOTIDE SEQUENCE</scope>
</reference>
<protein>
    <submittedName>
        <fullName evidence="1">Uncharacterized protein</fullName>
    </submittedName>
</protein>
<name>A0A1Y1K4L0_PHOPY</name>
<accession>A0A1Y1K4L0</accession>
<dbReference type="AlphaFoldDB" id="A0A1Y1K4L0"/>
<evidence type="ECO:0000313" key="1">
    <source>
        <dbReference type="EMBL" id="JAV55398.1"/>
    </source>
</evidence>